<evidence type="ECO:0000313" key="2">
    <source>
        <dbReference type="Proteomes" id="UP000078397"/>
    </source>
</evidence>
<comment type="caution">
    <text evidence="1">The sequence shown here is derived from an EMBL/GenBank/DDBJ whole genome shotgun (WGS) entry which is preliminary data.</text>
</comment>
<dbReference type="Proteomes" id="UP000078397">
    <property type="component" value="Unassembled WGS sequence"/>
</dbReference>
<accession>A0A179FSV1</accession>
<name>A0A179FSV1_METCM</name>
<dbReference type="RefSeq" id="XP_018145542.1">
    <property type="nucleotide sequence ID" value="XM_018291491.1"/>
</dbReference>
<reference evidence="1 2" key="1">
    <citation type="journal article" date="2016" name="PLoS Pathog.">
        <title>Biosynthesis of antibiotic leucinostatins in bio-control fungus Purpureocillium lilacinum and their inhibition on phytophthora revealed by genome mining.</title>
        <authorList>
            <person name="Wang G."/>
            <person name="Liu Z."/>
            <person name="Lin R."/>
            <person name="Li E."/>
            <person name="Mao Z."/>
            <person name="Ling J."/>
            <person name="Yang Y."/>
            <person name="Yin W.B."/>
            <person name="Xie B."/>
        </authorList>
    </citation>
    <scope>NUCLEOTIDE SEQUENCE [LARGE SCALE GENOMIC DNA]</scope>
    <source>
        <strain evidence="1">170</strain>
    </source>
</reference>
<gene>
    <name evidence="1" type="ORF">VFPPC_13719</name>
</gene>
<dbReference type="InterPro" id="IPR054208">
    <property type="entry name" value="DUF6914"/>
</dbReference>
<dbReference type="Pfam" id="PF21858">
    <property type="entry name" value="DUF6914"/>
    <property type="match status" value="1"/>
</dbReference>
<sequence length="142" mass="15960">MRYHVKNLINKGWVYEEREVRDVQNTTTLLARITIAKIVDEQRLVDIIRTAPVIRGDANWRCRTWVAEVLSRLAEDGAAVGSAAELNWEKIESVAREYVGRKTVEGRYERGSDQAQADVGHASRARDGVLILAGTQRCVVLA</sequence>
<organism evidence="1 2">
    <name type="scientific">Pochonia chlamydosporia 170</name>
    <dbReference type="NCBI Taxonomy" id="1380566"/>
    <lineage>
        <taxon>Eukaryota</taxon>
        <taxon>Fungi</taxon>
        <taxon>Dikarya</taxon>
        <taxon>Ascomycota</taxon>
        <taxon>Pezizomycotina</taxon>
        <taxon>Sordariomycetes</taxon>
        <taxon>Hypocreomycetidae</taxon>
        <taxon>Hypocreales</taxon>
        <taxon>Clavicipitaceae</taxon>
        <taxon>Pochonia</taxon>
    </lineage>
</organism>
<dbReference type="OrthoDB" id="2679825at2759"/>
<dbReference type="GeneID" id="28855485"/>
<keyword evidence="2" id="KW-1185">Reference proteome</keyword>
<evidence type="ECO:0000313" key="1">
    <source>
        <dbReference type="EMBL" id="OAQ68692.1"/>
    </source>
</evidence>
<dbReference type="EMBL" id="LSBJ02000003">
    <property type="protein sequence ID" value="OAQ68692.1"/>
    <property type="molecule type" value="Genomic_DNA"/>
</dbReference>
<proteinExistence type="predicted"/>
<dbReference type="KEGG" id="pchm:VFPPC_13719"/>
<dbReference type="AlphaFoldDB" id="A0A179FSV1"/>
<protein>
    <submittedName>
        <fullName evidence="1">Uncharacterized protein</fullName>
    </submittedName>
</protein>